<feature type="compositionally biased region" description="Pro residues" evidence="1">
    <location>
        <begin position="182"/>
        <end position="192"/>
    </location>
</feature>
<dbReference type="Proteomes" id="UP001499930">
    <property type="component" value="Unassembled WGS sequence"/>
</dbReference>
<feature type="compositionally biased region" description="Basic and acidic residues" evidence="1">
    <location>
        <begin position="317"/>
        <end position="335"/>
    </location>
</feature>
<feature type="region of interest" description="Disordered" evidence="1">
    <location>
        <begin position="317"/>
        <end position="336"/>
    </location>
</feature>
<evidence type="ECO:0000313" key="2">
    <source>
        <dbReference type="EMBL" id="GAA3037617.1"/>
    </source>
</evidence>
<reference evidence="3" key="1">
    <citation type="journal article" date="2019" name="Int. J. Syst. Evol. Microbiol.">
        <title>The Global Catalogue of Microorganisms (GCM) 10K type strain sequencing project: providing services to taxonomists for standard genome sequencing and annotation.</title>
        <authorList>
            <consortium name="The Broad Institute Genomics Platform"/>
            <consortium name="The Broad Institute Genome Sequencing Center for Infectious Disease"/>
            <person name="Wu L."/>
            <person name="Ma J."/>
        </authorList>
    </citation>
    <scope>NUCLEOTIDE SEQUENCE [LARGE SCALE GENOMIC DNA]</scope>
    <source>
        <strain evidence="3">JCM 3106</strain>
    </source>
</reference>
<comment type="caution">
    <text evidence="2">The sequence shown here is derived from an EMBL/GenBank/DDBJ whole genome shotgun (WGS) entry which is preliminary data.</text>
</comment>
<gene>
    <name evidence="2" type="ORF">GCM10017559_76900</name>
</gene>
<keyword evidence="3" id="KW-1185">Reference proteome</keyword>
<feature type="region of interest" description="Disordered" evidence="1">
    <location>
        <begin position="115"/>
        <end position="134"/>
    </location>
</feature>
<proteinExistence type="predicted"/>
<dbReference type="RefSeq" id="WP_344906191.1">
    <property type="nucleotide sequence ID" value="NZ_BAAAWD010000027.1"/>
</dbReference>
<evidence type="ECO:0000313" key="3">
    <source>
        <dbReference type="Proteomes" id="UP001499930"/>
    </source>
</evidence>
<evidence type="ECO:0008006" key="4">
    <source>
        <dbReference type="Google" id="ProtNLM"/>
    </source>
</evidence>
<dbReference type="Gene3D" id="1.10.10.10">
    <property type="entry name" value="Winged helix-like DNA-binding domain superfamily/Winged helix DNA-binding domain"/>
    <property type="match status" value="1"/>
</dbReference>
<dbReference type="InterPro" id="IPR036388">
    <property type="entry name" value="WH-like_DNA-bd_sf"/>
</dbReference>
<feature type="region of interest" description="Disordered" evidence="1">
    <location>
        <begin position="174"/>
        <end position="242"/>
    </location>
</feature>
<evidence type="ECO:0000256" key="1">
    <source>
        <dbReference type="SAM" id="MobiDB-lite"/>
    </source>
</evidence>
<name>A0ABP6LEG6_9ACTN</name>
<dbReference type="EMBL" id="BAAAWD010000027">
    <property type="protein sequence ID" value="GAA3037617.1"/>
    <property type="molecule type" value="Genomic_DNA"/>
</dbReference>
<organism evidence="2 3">
    <name type="scientific">Streptosporangium longisporum</name>
    <dbReference type="NCBI Taxonomy" id="46187"/>
    <lineage>
        <taxon>Bacteria</taxon>
        <taxon>Bacillati</taxon>
        <taxon>Actinomycetota</taxon>
        <taxon>Actinomycetes</taxon>
        <taxon>Streptosporangiales</taxon>
        <taxon>Streptosporangiaceae</taxon>
        <taxon>Streptosporangium</taxon>
    </lineage>
</organism>
<sequence length="367" mass="39452">MTVQHIGMVYAADGGLEANEKHLLGAYCNHTDVHGYCWPKIERLADETGMSVRTVNRVNSALKAKKLIKSVRRFNPRTGEPISNLTRVNLPLLESMKRAPKEYDDNLIEAITFDEEEGSAVPEDSPQEGAEEGQTTLEMASDLLLCQSDTYPVPTWHVPTCQSDTEVGANLAHKTSVETSVEPPPLAPPREPASPESQTSLRNEGGGGGSSGEAPPFPTPGIPGVGNDPRSTGGSGKVLSSEDRAALVAEVRALRPEWRATSITKALEHPGVVERGNPALIRAALLLVAQDEQSQGPGRVGFDGPWWSAAAAALRKADGSRPDLPPRCDDTRHDPYLPADRVLYDDEVGPFPCPTCHPTALAKRNAR</sequence>
<accession>A0ABP6LEG6</accession>
<dbReference type="Pfam" id="PF13730">
    <property type="entry name" value="HTH_36"/>
    <property type="match status" value="1"/>
</dbReference>
<protein>
    <recommendedName>
        <fullName evidence="4">Helix-turn-helix domain-containing protein</fullName>
    </recommendedName>
</protein>